<dbReference type="GO" id="GO:0016020">
    <property type="term" value="C:membrane"/>
    <property type="evidence" value="ECO:0007669"/>
    <property type="project" value="TreeGrafter"/>
</dbReference>
<evidence type="ECO:0000313" key="4">
    <source>
        <dbReference type="Proteomes" id="UP001366166"/>
    </source>
</evidence>
<dbReference type="RefSeq" id="WP_338605972.1">
    <property type="nucleotide sequence ID" value="NZ_AP028679.1"/>
</dbReference>
<accession>A0AAU9ECK6</accession>
<dbReference type="AlphaFoldDB" id="A0AAU9ECK6"/>
<keyword evidence="1" id="KW-0732">Signal</keyword>
<keyword evidence="3" id="KW-0378">Hydrolase</keyword>
<dbReference type="Pfam" id="PF00561">
    <property type="entry name" value="Abhydrolase_1"/>
    <property type="match status" value="1"/>
</dbReference>
<organism evidence="3 4">
    <name type="scientific">Desulfoferula mesophila</name>
    <dbReference type="NCBI Taxonomy" id="3058419"/>
    <lineage>
        <taxon>Bacteria</taxon>
        <taxon>Pseudomonadati</taxon>
        <taxon>Thermodesulfobacteriota</taxon>
        <taxon>Desulfarculia</taxon>
        <taxon>Desulfarculales</taxon>
        <taxon>Desulfarculaceae</taxon>
        <taxon>Desulfoferula</taxon>
    </lineage>
</organism>
<feature type="signal peptide" evidence="1">
    <location>
        <begin position="1"/>
        <end position="23"/>
    </location>
</feature>
<dbReference type="EMBL" id="AP028679">
    <property type="protein sequence ID" value="BEQ14257.1"/>
    <property type="molecule type" value="Genomic_DNA"/>
</dbReference>
<proteinExistence type="predicted"/>
<dbReference type="GO" id="GO:0046464">
    <property type="term" value="P:acylglycerol catabolic process"/>
    <property type="evidence" value="ECO:0007669"/>
    <property type="project" value="TreeGrafter"/>
</dbReference>
<dbReference type="GO" id="GO:0047372">
    <property type="term" value="F:monoacylglycerol lipase activity"/>
    <property type="evidence" value="ECO:0007669"/>
    <property type="project" value="TreeGrafter"/>
</dbReference>
<dbReference type="InterPro" id="IPR000639">
    <property type="entry name" value="Epox_hydrolase-like"/>
</dbReference>
<gene>
    <name evidence="3" type="ORF">FAK_13230</name>
</gene>
<dbReference type="PRINTS" id="PR00412">
    <property type="entry name" value="EPOXHYDRLASE"/>
</dbReference>
<keyword evidence="4" id="KW-1185">Reference proteome</keyword>
<dbReference type="PANTHER" id="PTHR43798:SF33">
    <property type="entry name" value="HYDROLASE, PUTATIVE (AFU_ORTHOLOGUE AFUA_2G14860)-RELATED"/>
    <property type="match status" value="1"/>
</dbReference>
<dbReference type="PANTHER" id="PTHR43798">
    <property type="entry name" value="MONOACYLGLYCEROL LIPASE"/>
    <property type="match status" value="1"/>
</dbReference>
<feature type="chain" id="PRO_5043818291" evidence="1">
    <location>
        <begin position="24"/>
        <end position="300"/>
    </location>
</feature>
<evidence type="ECO:0000313" key="3">
    <source>
        <dbReference type="EMBL" id="BEQ14257.1"/>
    </source>
</evidence>
<feature type="domain" description="AB hydrolase-1" evidence="2">
    <location>
        <begin position="48"/>
        <end position="277"/>
    </location>
</feature>
<dbReference type="InterPro" id="IPR000073">
    <property type="entry name" value="AB_hydrolase_1"/>
</dbReference>
<name>A0AAU9ECK6_9BACT</name>
<dbReference type="InterPro" id="IPR029058">
    <property type="entry name" value="AB_hydrolase_fold"/>
</dbReference>
<reference evidence="4" key="1">
    <citation type="journal article" date="2023" name="Arch. Microbiol.">
        <title>Desulfoferula mesophilus gen. nov. sp. nov., a mesophilic sulfate-reducing bacterium isolated from a brackish lake sediment.</title>
        <authorList>
            <person name="Watanabe T."/>
            <person name="Yabe T."/>
            <person name="Tsuji J.M."/>
            <person name="Fukui M."/>
        </authorList>
    </citation>
    <scope>NUCLEOTIDE SEQUENCE [LARGE SCALE GENOMIC DNA]</scope>
    <source>
        <strain evidence="4">12FAK</strain>
    </source>
</reference>
<sequence>MKRCWKIVAACLLALAIMLPALASAGPGAYATLDGHKVYYTDQGQGGPALVLIHGWLCNQKFWREQVPALAKGHRVIALDMIGFGQSDAPRVSYTQELLARSVLAVMDQAGVKSAVLMGHSMGAAVARRVALRHPDRVRGIISMDGALDRPPQDPAAREKWLAEAAAFGAQFAGPDGQSKVKPFFAAIEGPNAPPALRQWILAQALATPWHVGQSSMAEFIKPANWDMQPSQVPALAIVALTPYVPPDQEQQLRVLFPSLTYRTVDGVGHFLMLEKPEVVNPLILEFVDGEAMKVSQAGK</sequence>
<dbReference type="Proteomes" id="UP001366166">
    <property type="component" value="Chromosome"/>
</dbReference>
<evidence type="ECO:0000256" key="1">
    <source>
        <dbReference type="SAM" id="SignalP"/>
    </source>
</evidence>
<dbReference type="KEGG" id="dmp:FAK_13230"/>
<dbReference type="InterPro" id="IPR050266">
    <property type="entry name" value="AB_hydrolase_sf"/>
</dbReference>
<dbReference type="SUPFAM" id="SSF53474">
    <property type="entry name" value="alpha/beta-Hydrolases"/>
    <property type="match status" value="1"/>
</dbReference>
<dbReference type="Gene3D" id="3.40.50.1820">
    <property type="entry name" value="alpha/beta hydrolase"/>
    <property type="match status" value="1"/>
</dbReference>
<dbReference type="PRINTS" id="PR00111">
    <property type="entry name" value="ABHYDROLASE"/>
</dbReference>
<evidence type="ECO:0000259" key="2">
    <source>
        <dbReference type="Pfam" id="PF00561"/>
    </source>
</evidence>
<protein>
    <submittedName>
        <fullName evidence="3">Alpha/beta hydrolase</fullName>
    </submittedName>
</protein>